<dbReference type="OrthoDB" id="463216at2"/>
<keyword evidence="8" id="KW-0732">Signal</keyword>
<name>A0A1T4SQP6_9HYPH</name>
<evidence type="ECO:0000259" key="9">
    <source>
        <dbReference type="PROSITE" id="PS52029"/>
    </source>
</evidence>
<keyword evidence="3" id="KW-0808">Transferase</keyword>
<comment type="pathway">
    <text evidence="1 7">Cell wall biogenesis; peptidoglycan biosynthesis.</text>
</comment>
<proteinExistence type="inferred from homology"/>
<dbReference type="InterPro" id="IPR005490">
    <property type="entry name" value="LD_TPept_cat_dom"/>
</dbReference>
<keyword evidence="11" id="KW-1185">Reference proteome</keyword>
<dbReference type="PANTHER" id="PTHR30582">
    <property type="entry name" value="L,D-TRANSPEPTIDASE"/>
    <property type="match status" value="1"/>
</dbReference>
<dbReference type="Pfam" id="PF03734">
    <property type="entry name" value="YkuD"/>
    <property type="match status" value="1"/>
</dbReference>
<evidence type="ECO:0000256" key="3">
    <source>
        <dbReference type="ARBA" id="ARBA00022679"/>
    </source>
</evidence>
<dbReference type="InterPro" id="IPR050979">
    <property type="entry name" value="LD-transpeptidase"/>
</dbReference>
<gene>
    <name evidence="10" type="ORF">SAMN05428963_11330</name>
</gene>
<dbReference type="STRING" id="1365950.SAMN05428963_11330"/>
<dbReference type="PROSITE" id="PS52029">
    <property type="entry name" value="LD_TPASE"/>
    <property type="match status" value="1"/>
</dbReference>
<dbReference type="GO" id="GO:0018104">
    <property type="term" value="P:peptidoglycan-protein cross-linking"/>
    <property type="evidence" value="ECO:0007669"/>
    <property type="project" value="TreeGrafter"/>
</dbReference>
<feature type="chain" id="PRO_5012910883" evidence="8">
    <location>
        <begin position="24"/>
        <end position="141"/>
    </location>
</feature>
<evidence type="ECO:0000256" key="8">
    <source>
        <dbReference type="SAM" id="SignalP"/>
    </source>
</evidence>
<dbReference type="EMBL" id="FUXL01000013">
    <property type="protein sequence ID" value="SKA30555.1"/>
    <property type="molecule type" value="Genomic_DNA"/>
</dbReference>
<dbReference type="SUPFAM" id="SSF141523">
    <property type="entry name" value="L,D-transpeptidase catalytic domain-like"/>
    <property type="match status" value="1"/>
</dbReference>
<feature type="signal peptide" evidence="8">
    <location>
        <begin position="1"/>
        <end position="23"/>
    </location>
</feature>
<dbReference type="GO" id="GO:0016740">
    <property type="term" value="F:transferase activity"/>
    <property type="evidence" value="ECO:0007669"/>
    <property type="project" value="UniProtKB-KW"/>
</dbReference>
<keyword evidence="4 7" id="KW-0133">Cell shape</keyword>
<dbReference type="AlphaFoldDB" id="A0A1T4SQP6"/>
<dbReference type="RefSeq" id="WP_078709534.1">
    <property type="nucleotide sequence ID" value="NZ_FUXL01000013.1"/>
</dbReference>
<evidence type="ECO:0000256" key="7">
    <source>
        <dbReference type="PROSITE-ProRule" id="PRU01373"/>
    </source>
</evidence>
<evidence type="ECO:0000256" key="1">
    <source>
        <dbReference type="ARBA" id="ARBA00004752"/>
    </source>
</evidence>
<keyword evidence="5 7" id="KW-0573">Peptidoglycan synthesis</keyword>
<dbReference type="Proteomes" id="UP000190135">
    <property type="component" value="Unassembled WGS sequence"/>
</dbReference>
<dbReference type="InterPro" id="IPR038063">
    <property type="entry name" value="Transpep_catalytic_dom"/>
</dbReference>
<protein>
    <submittedName>
        <fullName evidence="10">L,D-transpeptidase catalytic domain</fullName>
    </submittedName>
</protein>
<feature type="active site" description="Nucleophile" evidence="7">
    <location>
        <position position="112"/>
    </location>
</feature>
<dbReference type="GO" id="GO:0005576">
    <property type="term" value="C:extracellular region"/>
    <property type="evidence" value="ECO:0007669"/>
    <property type="project" value="TreeGrafter"/>
</dbReference>
<evidence type="ECO:0000256" key="5">
    <source>
        <dbReference type="ARBA" id="ARBA00022984"/>
    </source>
</evidence>
<organism evidence="10 11">
    <name type="scientific">Consotaella salsifontis</name>
    <dbReference type="NCBI Taxonomy" id="1365950"/>
    <lineage>
        <taxon>Bacteria</taxon>
        <taxon>Pseudomonadati</taxon>
        <taxon>Pseudomonadota</taxon>
        <taxon>Alphaproteobacteria</taxon>
        <taxon>Hyphomicrobiales</taxon>
        <taxon>Aurantimonadaceae</taxon>
        <taxon>Consotaella</taxon>
    </lineage>
</organism>
<accession>A0A1T4SQP6</accession>
<evidence type="ECO:0000313" key="11">
    <source>
        <dbReference type="Proteomes" id="UP000190135"/>
    </source>
</evidence>
<evidence type="ECO:0000256" key="2">
    <source>
        <dbReference type="ARBA" id="ARBA00005992"/>
    </source>
</evidence>
<dbReference type="GO" id="GO:0071555">
    <property type="term" value="P:cell wall organization"/>
    <property type="evidence" value="ECO:0007669"/>
    <property type="project" value="UniProtKB-UniRule"/>
</dbReference>
<dbReference type="GO" id="GO:0071972">
    <property type="term" value="F:peptidoglycan L,D-transpeptidase activity"/>
    <property type="evidence" value="ECO:0007669"/>
    <property type="project" value="TreeGrafter"/>
</dbReference>
<sequence length="141" mass="15734">MRFGLLGFLVCILVAALAGPASAGITARIDISSQVMNVYEDGELTYTWPVSTARRGYHTPTGTYRAQRIHKMWYSRKYDMSPMPYSVFFKGGYAIHGTNALRSLGRPASHGCVRLHPANARIFYGLVRSSGMENTRIEITR</sequence>
<comment type="similarity">
    <text evidence="2">Belongs to the YkuD family.</text>
</comment>
<dbReference type="PANTHER" id="PTHR30582:SF2">
    <property type="entry name" value="L,D-TRANSPEPTIDASE YCIB-RELATED"/>
    <property type="match status" value="1"/>
</dbReference>
<dbReference type="UniPathway" id="UPA00219"/>
<keyword evidence="6 7" id="KW-0961">Cell wall biogenesis/degradation</keyword>
<feature type="domain" description="L,D-TPase catalytic" evidence="9">
    <location>
        <begin position="25"/>
        <end position="140"/>
    </location>
</feature>
<dbReference type="GO" id="GO:0008360">
    <property type="term" value="P:regulation of cell shape"/>
    <property type="evidence" value="ECO:0007669"/>
    <property type="project" value="UniProtKB-UniRule"/>
</dbReference>
<dbReference type="CDD" id="cd16913">
    <property type="entry name" value="YkuD_like"/>
    <property type="match status" value="1"/>
</dbReference>
<evidence type="ECO:0000313" key="10">
    <source>
        <dbReference type="EMBL" id="SKA30555.1"/>
    </source>
</evidence>
<feature type="active site" description="Proton donor/acceptor" evidence="7">
    <location>
        <position position="96"/>
    </location>
</feature>
<dbReference type="Gene3D" id="2.40.440.10">
    <property type="entry name" value="L,D-transpeptidase catalytic domain-like"/>
    <property type="match status" value="1"/>
</dbReference>
<evidence type="ECO:0000256" key="6">
    <source>
        <dbReference type="ARBA" id="ARBA00023316"/>
    </source>
</evidence>
<evidence type="ECO:0000256" key="4">
    <source>
        <dbReference type="ARBA" id="ARBA00022960"/>
    </source>
</evidence>
<reference evidence="10 11" key="1">
    <citation type="submission" date="2017-02" db="EMBL/GenBank/DDBJ databases">
        <authorList>
            <person name="Peterson S.W."/>
        </authorList>
    </citation>
    <scope>NUCLEOTIDE SEQUENCE [LARGE SCALE GENOMIC DNA]</scope>
    <source>
        <strain evidence="10 11">USBA 369</strain>
    </source>
</reference>